<feature type="domain" description="PARP catalytic" evidence="7">
    <location>
        <begin position="90"/>
        <end position="276"/>
    </location>
</feature>
<evidence type="ECO:0000256" key="5">
    <source>
        <dbReference type="ARBA" id="ARBA00024347"/>
    </source>
</evidence>
<dbReference type="InterPro" id="IPR012317">
    <property type="entry name" value="Poly(ADP-ribose)pol_cat_dom"/>
</dbReference>
<protein>
    <recommendedName>
        <fullName evidence="6">Poly [ADP-ribose] polymerase</fullName>
        <shortName evidence="6">PARP</shortName>
        <ecNumber evidence="6">2.4.2.-</ecNumber>
    </recommendedName>
</protein>
<gene>
    <name evidence="8" type="ORF">EB796_001436</name>
</gene>
<organism evidence="8 9">
    <name type="scientific">Bugula neritina</name>
    <name type="common">Brown bryozoan</name>
    <name type="synonym">Sertularia neritina</name>
    <dbReference type="NCBI Taxonomy" id="10212"/>
    <lineage>
        <taxon>Eukaryota</taxon>
        <taxon>Metazoa</taxon>
        <taxon>Spiralia</taxon>
        <taxon>Lophotrochozoa</taxon>
        <taxon>Bryozoa</taxon>
        <taxon>Gymnolaemata</taxon>
        <taxon>Cheilostomatida</taxon>
        <taxon>Flustrina</taxon>
        <taxon>Buguloidea</taxon>
        <taxon>Bugulidae</taxon>
        <taxon>Bugula</taxon>
    </lineage>
</organism>
<dbReference type="OrthoDB" id="19501at2759"/>
<evidence type="ECO:0000256" key="6">
    <source>
        <dbReference type="RuleBase" id="RU362114"/>
    </source>
</evidence>
<dbReference type="EMBL" id="VXIV02000164">
    <property type="protein sequence ID" value="KAF6040222.1"/>
    <property type="molecule type" value="Genomic_DNA"/>
</dbReference>
<accession>A0A7J7KPY0</accession>
<comment type="caution">
    <text evidence="8">The sequence shown here is derived from an EMBL/GenBank/DDBJ whole genome shotgun (WGS) entry which is preliminary data.</text>
</comment>
<evidence type="ECO:0000256" key="2">
    <source>
        <dbReference type="ARBA" id="ARBA00022679"/>
    </source>
</evidence>
<evidence type="ECO:0000256" key="4">
    <source>
        <dbReference type="ARBA" id="ARBA00023027"/>
    </source>
</evidence>
<dbReference type="GO" id="GO:0003950">
    <property type="term" value="F:NAD+ poly-ADP-ribosyltransferase activity"/>
    <property type="evidence" value="ECO:0007669"/>
    <property type="project" value="UniProtKB-UniRule"/>
</dbReference>
<reference evidence="8" key="1">
    <citation type="submission" date="2020-06" db="EMBL/GenBank/DDBJ databases">
        <title>Draft genome of Bugula neritina, a colonial animal packing powerful symbionts and potential medicines.</title>
        <authorList>
            <person name="Rayko M."/>
        </authorList>
    </citation>
    <scope>NUCLEOTIDE SEQUENCE [LARGE SCALE GENOMIC DNA]</scope>
    <source>
        <strain evidence="8">Kwan_BN1</strain>
    </source>
</reference>
<dbReference type="PROSITE" id="PS51059">
    <property type="entry name" value="PARP_CATALYTIC"/>
    <property type="match status" value="1"/>
</dbReference>
<dbReference type="EC" id="2.4.2.-" evidence="6"/>
<dbReference type="GO" id="GO:0016779">
    <property type="term" value="F:nucleotidyltransferase activity"/>
    <property type="evidence" value="ECO:0007669"/>
    <property type="project" value="UniProtKB-KW"/>
</dbReference>
<dbReference type="PANTHER" id="PTHR21328">
    <property type="entry name" value="POLY ADP-RIBOSE POLYMERASE FAMILY, MEMBER PARP"/>
    <property type="match status" value="1"/>
</dbReference>
<evidence type="ECO:0000256" key="3">
    <source>
        <dbReference type="ARBA" id="ARBA00022695"/>
    </source>
</evidence>
<dbReference type="AlphaFoldDB" id="A0A7J7KPY0"/>
<name>A0A7J7KPY0_BUGNE</name>
<dbReference type="SUPFAM" id="SSF56399">
    <property type="entry name" value="ADP-ribosylation"/>
    <property type="match status" value="1"/>
</dbReference>
<keyword evidence="1 6" id="KW-0328">Glycosyltransferase</keyword>
<evidence type="ECO:0000259" key="7">
    <source>
        <dbReference type="PROSITE" id="PS51059"/>
    </source>
</evidence>
<sequence length="276" mass="30558">MEGVGDDNRSSIEELVDYLSQHFYEAELSLALFTAAVTSYRCDSLLKPFPPMYIVDGEPDISALAADVKSIPCLKQLAAGKLSISSQLADLLLWVVKYRKTKLKHLPSSSFEELTKQTGKYLPMGNPQHLYELQFNEQSEAAFTNLAADRKVFCAFHGSRLENFFSILHHGLCGHMNKTSLFGEGTYLSTEPSVAANFSPWGHTGRSATQSVFGHSMSVLALCEVIDDPSVKHSFDSEKVDRKAPNSMGGDVPDKYVVVTNNDMLRVKYLLVYSEG</sequence>
<comment type="similarity">
    <text evidence="5">Belongs to the ARTD/PARP family.</text>
</comment>
<evidence type="ECO:0000313" key="8">
    <source>
        <dbReference type="EMBL" id="KAF6040222.1"/>
    </source>
</evidence>
<keyword evidence="9" id="KW-1185">Reference proteome</keyword>
<dbReference type="InterPro" id="IPR041400">
    <property type="entry name" value="PARP16_N"/>
</dbReference>
<dbReference type="InterPro" id="IPR051838">
    <property type="entry name" value="ARTD_PARP"/>
</dbReference>
<keyword evidence="2 6" id="KW-0808">Transferase</keyword>
<evidence type="ECO:0000313" key="9">
    <source>
        <dbReference type="Proteomes" id="UP000593567"/>
    </source>
</evidence>
<dbReference type="Pfam" id="PF00644">
    <property type="entry name" value="PARP"/>
    <property type="match status" value="1"/>
</dbReference>
<dbReference type="Pfam" id="PF18084">
    <property type="entry name" value="ARTD15_N"/>
    <property type="match status" value="1"/>
</dbReference>
<evidence type="ECO:0000256" key="1">
    <source>
        <dbReference type="ARBA" id="ARBA00022676"/>
    </source>
</evidence>
<proteinExistence type="inferred from homology"/>
<keyword evidence="4 6" id="KW-0520">NAD</keyword>
<dbReference type="Gene3D" id="3.90.228.10">
    <property type="match status" value="1"/>
</dbReference>
<dbReference type="Proteomes" id="UP000593567">
    <property type="component" value="Unassembled WGS sequence"/>
</dbReference>
<keyword evidence="3" id="KW-0548">Nucleotidyltransferase</keyword>